<organism evidence="1 2">
    <name type="scientific">Streptomyces toyocaensis</name>
    <dbReference type="NCBI Taxonomy" id="55952"/>
    <lineage>
        <taxon>Bacteria</taxon>
        <taxon>Bacillati</taxon>
        <taxon>Actinomycetota</taxon>
        <taxon>Actinomycetes</taxon>
        <taxon>Kitasatosporales</taxon>
        <taxon>Streptomycetaceae</taxon>
        <taxon>Streptomyces</taxon>
    </lineage>
</organism>
<comment type="caution">
    <text evidence="1">The sequence shown here is derived from an EMBL/GenBank/DDBJ whole genome shotgun (WGS) entry which is preliminary data.</text>
</comment>
<dbReference type="EMBL" id="JFCB01000009">
    <property type="protein sequence ID" value="KES06652.1"/>
    <property type="molecule type" value="Genomic_DNA"/>
</dbReference>
<proteinExistence type="predicted"/>
<dbReference type="AlphaFoldDB" id="A0A081XSX9"/>
<accession>A0A081XSX9</accession>
<sequence length="60" mass="6678">MAFVCQVPENREFGVSPGAPVQPYSIRDDAYLLFLGNEVYLLACPRRRDPAAVLPVNQRG</sequence>
<dbReference type="Proteomes" id="UP000028341">
    <property type="component" value="Unassembled WGS sequence"/>
</dbReference>
<name>A0A081XSX9_STRTO</name>
<evidence type="ECO:0000313" key="2">
    <source>
        <dbReference type="Proteomes" id="UP000028341"/>
    </source>
</evidence>
<keyword evidence="2" id="KW-1185">Reference proteome</keyword>
<gene>
    <name evidence="1" type="ORF">BU52_12765</name>
</gene>
<evidence type="ECO:0000313" key="1">
    <source>
        <dbReference type="EMBL" id="KES06652.1"/>
    </source>
</evidence>
<reference evidence="1 2" key="1">
    <citation type="submission" date="2014-02" db="EMBL/GenBank/DDBJ databases">
        <title>The genome announcement of Streptomyces toyocaensis NRRL15009.</title>
        <authorList>
            <person name="Hong H.-J."/>
            <person name="Kwun M.J."/>
        </authorList>
    </citation>
    <scope>NUCLEOTIDE SEQUENCE [LARGE SCALE GENOMIC DNA]</scope>
    <source>
        <strain evidence="1 2">NRRL 15009</strain>
    </source>
</reference>
<protein>
    <submittedName>
        <fullName evidence="1">Uncharacterized protein</fullName>
    </submittedName>
</protein>